<proteinExistence type="predicted"/>
<feature type="domain" description="HTH tetR-type" evidence="5">
    <location>
        <begin position="12"/>
        <end position="72"/>
    </location>
</feature>
<evidence type="ECO:0000313" key="6">
    <source>
        <dbReference type="EMBL" id="GAA3510194.1"/>
    </source>
</evidence>
<dbReference type="PROSITE" id="PS01081">
    <property type="entry name" value="HTH_TETR_1"/>
    <property type="match status" value="1"/>
</dbReference>
<dbReference type="Gene3D" id="1.10.10.60">
    <property type="entry name" value="Homeodomain-like"/>
    <property type="match status" value="1"/>
</dbReference>
<keyword evidence="3" id="KW-0804">Transcription</keyword>
<evidence type="ECO:0000256" key="4">
    <source>
        <dbReference type="PROSITE-ProRule" id="PRU00335"/>
    </source>
</evidence>
<protein>
    <submittedName>
        <fullName evidence="6">TetR family transcriptional regulator</fullName>
    </submittedName>
</protein>
<dbReference type="PANTHER" id="PTHR30055">
    <property type="entry name" value="HTH-TYPE TRANSCRIPTIONAL REGULATOR RUTR"/>
    <property type="match status" value="1"/>
</dbReference>
<dbReference type="Gene3D" id="1.10.357.10">
    <property type="entry name" value="Tetracycline Repressor, domain 2"/>
    <property type="match status" value="1"/>
</dbReference>
<sequence length="196" mass="22107">MPAPMTRTEQKRATREELVRAARELFVEQGYPATSAEAIARAAGVSRATFYLHFRSKAEVVVGLMRDLEAGVAADYRALDALVDPDLDAVTAWLHRHAEQWRRSRHEYAAMEQALANEPAVADEWFAMVRRTAASMTRLLDRQPDEAARAQARVHAVALEMSVDRNFHFAIVRGHDENFDAVVRALAEQWLVLLGR</sequence>
<comment type="caution">
    <text evidence="6">The sequence shown here is derived from an EMBL/GenBank/DDBJ whole genome shotgun (WGS) entry which is preliminary data.</text>
</comment>
<keyword evidence="1" id="KW-0805">Transcription regulation</keyword>
<evidence type="ECO:0000256" key="3">
    <source>
        <dbReference type="ARBA" id="ARBA00023163"/>
    </source>
</evidence>
<accession>A0ABP6UN50</accession>
<dbReference type="SUPFAM" id="SSF48498">
    <property type="entry name" value="Tetracyclin repressor-like, C-terminal domain"/>
    <property type="match status" value="1"/>
</dbReference>
<organism evidence="6 7">
    <name type="scientific">Georgenia daeguensis</name>
    <dbReference type="NCBI Taxonomy" id="908355"/>
    <lineage>
        <taxon>Bacteria</taxon>
        <taxon>Bacillati</taxon>
        <taxon>Actinomycetota</taxon>
        <taxon>Actinomycetes</taxon>
        <taxon>Micrococcales</taxon>
        <taxon>Bogoriellaceae</taxon>
        <taxon>Georgenia</taxon>
    </lineage>
</organism>
<dbReference type="PROSITE" id="PS50977">
    <property type="entry name" value="HTH_TETR_2"/>
    <property type="match status" value="1"/>
</dbReference>
<dbReference type="PANTHER" id="PTHR30055:SF238">
    <property type="entry name" value="MYCOFACTOCIN BIOSYNTHESIS TRANSCRIPTIONAL REGULATOR MFTR-RELATED"/>
    <property type="match status" value="1"/>
</dbReference>
<dbReference type="EMBL" id="BAABBA010000027">
    <property type="protein sequence ID" value="GAA3510194.1"/>
    <property type="molecule type" value="Genomic_DNA"/>
</dbReference>
<dbReference type="PRINTS" id="PR00455">
    <property type="entry name" value="HTHTETR"/>
</dbReference>
<evidence type="ECO:0000313" key="7">
    <source>
        <dbReference type="Proteomes" id="UP001499841"/>
    </source>
</evidence>
<keyword evidence="7" id="KW-1185">Reference proteome</keyword>
<name>A0ABP6UN50_9MICO</name>
<dbReference type="Pfam" id="PF00440">
    <property type="entry name" value="TetR_N"/>
    <property type="match status" value="1"/>
</dbReference>
<dbReference type="SUPFAM" id="SSF46689">
    <property type="entry name" value="Homeodomain-like"/>
    <property type="match status" value="1"/>
</dbReference>
<dbReference type="Proteomes" id="UP001499841">
    <property type="component" value="Unassembled WGS sequence"/>
</dbReference>
<evidence type="ECO:0000256" key="2">
    <source>
        <dbReference type="ARBA" id="ARBA00023125"/>
    </source>
</evidence>
<dbReference type="InterPro" id="IPR009057">
    <property type="entry name" value="Homeodomain-like_sf"/>
</dbReference>
<dbReference type="RefSeq" id="WP_345044719.1">
    <property type="nucleotide sequence ID" value="NZ_BAABBA010000027.1"/>
</dbReference>
<gene>
    <name evidence="6" type="ORF">GCM10022262_37630</name>
</gene>
<evidence type="ECO:0000256" key="1">
    <source>
        <dbReference type="ARBA" id="ARBA00023015"/>
    </source>
</evidence>
<dbReference type="InterPro" id="IPR001647">
    <property type="entry name" value="HTH_TetR"/>
</dbReference>
<dbReference type="InterPro" id="IPR023772">
    <property type="entry name" value="DNA-bd_HTH_TetR-type_CS"/>
</dbReference>
<keyword evidence="2 4" id="KW-0238">DNA-binding</keyword>
<feature type="DNA-binding region" description="H-T-H motif" evidence="4">
    <location>
        <begin position="35"/>
        <end position="54"/>
    </location>
</feature>
<dbReference type="InterPro" id="IPR036271">
    <property type="entry name" value="Tet_transcr_reg_TetR-rel_C_sf"/>
</dbReference>
<reference evidence="7" key="1">
    <citation type="journal article" date="2019" name="Int. J. Syst. Evol. Microbiol.">
        <title>The Global Catalogue of Microorganisms (GCM) 10K type strain sequencing project: providing services to taxonomists for standard genome sequencing and annotation.</title>
        <authorList>
            <consortium name="The Broad Institute Genomics Platform"/>
            <consortium name="The Broad Institute Genome Sequencing Center for Infectious Disease"/>
            <person name="Wu L."/>
            <person name="Ma J."/>
        </authorList>
    </citation>
    <scope>NUCLEOTIDE SEQUENCE [LARGE SCALE GENOMIC DNA]</scope>
    <source>
        <strain evidence="7">JCM 17459</strain>
    </source>
</reference>
<dbReference type="InterPro" id="IPR050109">
    <property type="entry name" value="HTH-type_TetR-like_transc_reg"/>
</dbReference>
<evidence type="ECO:0000259" key="5">
    <source>
        <dbReference type="PROSITE" id="PS50977"/>
    </source>
</evidence>